<dbReference type="HOGENOM" id="CLU_844036_0_0_7"/>
<keyword evidence="1" id="KW-0732">Signal</keyword>
<accession>D0LM12</accession>
<evidence type="ECO:0000313" key="2">
    <source>
        <dbReference type="EMBL" id="ACY15190.1"/>
    </source>
</evidence>
<dbReference type="EMBL" id="CP001804">
    <property type="protein sequence ID" value="ACY15190.1"/>
    <property type="molecule type" value="Genomic_DNA"/>
</dbReference>
<evidence type="ECO:0000313" key="3">
    <source>
        <dbReference type="Proteomes" id="UP000001880"/>
    </source>
</evidence>
<dbReference type="KEGG" id="hoh:Hoch_2659"/>
<organism evidence="2 3">
    <name type="scientific">Haliangium ochraceum (strain DSM 14365 / JCM 11303 / SMP-2)</name>
    <dbReference type="NCBI Taxonomy" id="502025"/>
    <lineage>
        <taxon>Bacteria</taxon>
        <taxon>Pseudomonadati</taxon>
        <taxon>Myxococcota</taxon>
        <taxon>Polyangia</taxon>
        <taxon>Haliangiales</taxon>
        <taxon>Kofleriaceae</taxon>
        <taxon>Haliangium</taxon>
    </lineage>
</organism>
<sequence length="326" mass="35715">MRGVRGRAGRKRALHMCLALSAVLVSTFGSRARAQDVPSTELRRVLVHPERRTEIVSPERIHGYTLIGSQRIVVFPGETVLDIQPVADFVPPMTTVLQVFGERHEWTVILQAVSQPDLVRKKVKLVVASAARAAEPETDAAAPRMQPSVDESDEETWVLSVLGVLAGGRVWLQPEPGLRHQEHSYSMVGVRLGVNRRFSPWSAETSLAIKWLDGPLEYTDPEGMSHDNVIAAWGRCTFGMRARKEHGPLRLSGILGAGINLRHFGELLMDGQKSRHGVRAGVFAFTGLGVERQLESATIGFDIGGELGTLDRFGAFTLTLYIGGSI</sequence>
<feature type="chain" id="PRO_5003011358" evidence="1">
    <location>
        <begin position="35"/>
        <end position="326"/>
    </location>
</feature>
<feature type="signal peptide" evidence="1">
    <location>
        <begin position="1"/>
        <end position="34"/>
    </location>
</feature>
<dbReference type="AlphaFoldDB" id="D0LM12"/>
<evidence type="ECO:0000256" key="1">
    <source>
        <dbReference type="SAM" id="SignalP"/>
    </source>
</evidence>
<protein>
    <submittedName>
        <fullName evidence="2">Uncharacterized protein</fullName>
    </submittedName>
</protein>
<reference evidence="2 3" key="1">
    <citation type="journal article" date="2010" name="Stand. Genomic Sci.">
        <title>Complete genome sequence of Haliangium ochraceum type strain (SMP-2).</title>
        <authorList>
            <consortium name="US DOE Joint Genome Institute (JGI-PGF)"/>
            <person name="Ivanova N."/>
            <person name="Daum C."/>
            <person name="Lang E."/>
            <person name="Abt B."/>
            <person name="Kopitz M."/>
            <person name="Saunders E."/>
            <person name="Lapidus A."/>
            <person name="Lucas S."/>
            <person name="Glavina Del Rio T."/>
            <person name="Nolan M."/>
            <person name="Tice H."/>
            <person name="Copeland A."/>
            <person name="Cheng J.F."/>
            <person name="Chen F."/>
            <person name="Bruce D."/>
            <person name="Goodwin L."/>
            <person name="Pitluck S."/>
            <person name="Mavromatis K."/>
            <person name="Pati A."/>
            <person name="Mikhailova N."/>
            <person name="Chen A."/>
            <person name="Palaniappan K."/>
            <person name="Land M."/>
            <person name="Hauser L."/>
            <person name="Chang Y.J."/>
            <person name="Jeffries C.D."/>
            <person name="Detter J.C."/>
            <person name="Brettin T."/>
            <person name="Rohde M."/>
            <person name="Goker M."/>
            <person name="Bristow J."/>
            <person name="Markowitz V."/>
            <person name="Eisen J.A."/>
            <person name="Hugenholtz P."/>
            <person name="Kyrpides N.C."/>
            <person name="Klenk H.P."/>
        </authorList>
    </citation>
    <scope>NUCLEOTIDE SEQUENCE [LARGE SCALE GENOMIC DNA]</scope>
    <source>
        <strain evidence="3">DSM 14365 / CIP 107738 / JCM 11303 / AJ 13395 / SMP-2</strain>
    </source>
</reference>
<name>D0LM12_HALO1</name>
<keyword evidence="3" id="KW-1185">Reference proteome</keyword>
<dbReference type="STRING" id="502025.Hoch_2659"/>
<gene>
    <name evidence="2" type="ordered locus">Hoch_2659</name>
</gene>
<dbReference type="Proteomes" id="UP000001880">
    <property type="component" value="Chromosome"/>
</dbReference>
<proteinExistence type="predicted"/>